<dbReference type="SUPFAM" id="SSF55781">
    <property type="entry name" value="GAF domain-like"/>
    <property type="match status" value="1"/>
</dbReference>
<name>A0A1M5ZVH9_9CLOT</name>
<proteinExistence type="predicted"/>
<evidence type="ECO:0000313" key="3">
    <source>
        <dbReference type="Proteomes" id="UP000184241"/>
    </source>
</evidence>
<accession>A0A1M5ZVH9</accession>
<reference evidence="2 3" key="1">
    <citation type="submission" date="2016-11" db="EMBL/GenBank/DDBJ databases">
        <authorList>
            <person name="Jaros S."/>
            <person name="Januszkiewicz K."/>
            <person name="Wedrychowicz H."/>
        </authorList>
    </citation>
    <scope>NUCLEOTIDE SEQUENCE [LARGE SCALE GENOMIC DNA]</scope>
    <source>
        <strain evidence="2 3">DSM 6191</strain>
    </source>
</reference>
<organism evidence="2 3">
    <name type="scientific">Clostridium intestinale DSM 6191</name>
    <dbReference type="NCBI Taxonomy" id="1121320"/>
    <lineage>
        <taxon>Bacteria</taxon>
        <taxon>Bacillati</taxon>
        <taxon>Bacillota</taxon>
        <taxon>Clostridia</taxon>
        <taxon>Eubacteriales</taxon>
        <taxon>Clostridiaceae</taxon>
        <taxon>Clostridium</taxon>
    </lineage>
</organism>
<dbReference type="RefSeq" id="WP_073021457.1">
    <property type="nucleotide sequence ID" value="NZ_FQXU01000011.1"/>
</dbReference>
<dbReference type="Proteomes" id="UP000184241">
    <property type="component" value="Unassembled WGS sequence"/>
</dbReference>
<dbReference type="EMBL" id="FQXU01000011">
    <property type="protein sequence ID" value="SHI28049.1"/>
    <property type="molecule type" value="Genomic_DNA"/>
</dbReference>
<evidence type="ECO:0000259" key="1">
    <source>
        <dbReference type="Pfam" id="PF01590"/>
    </source>
</evidence>
<gene>
    <name evidence="2" type="ORF">SAMN02745941_03436</name>
</gene>
<dbReference type="AlphaFoldDB" id="A0A1M5ZVH9"/>
<dbReference type="Pfam" id="PF01590">
    <property type="entry name" value="GAF"/>
    <property type="match status" value="1"/>
</dbReference>
<protein>
    <submittedName>
        <fullName evidence="2">GAF domain-containing protein</fullName>
    </submittedName>
</protein>
<sequence length="143" mass="16409">MAYDILDELFEKISKVTSLKDVAYHQIKEGKLNPIHKTSTDTLGIDKWKSGHYANPVYIKDTFVLQEIVRTKEYVAISDTKNDTRSSEAFFFFGVDSNLIIPVIKNDEVEGIVCTVSINEIHNFTQEEIDECVKLVNDYKDKL</sequence>
<dbReference type="Gene3D" id="3.30.450.40">
    <property type="match status" value="1"/>
</dbReference>
<evidence type="ECO:0000313" key="2">
    <source>
        <dbReference type="EMBL" id="SHI28049.1"/>
    </source>
</evidence>
<dbReference type="InterPro" id="IPR029016">
    <property type="entry name" value="GAF-like_dom_sf"/>
</dbReference>
<dbReference type="InterPro" id="IPR003018">
    <property type="entry name" value="GAF"/>
</dbReference>
<feature type="domain" description="GAF" evidence="1">
    <location>
        <begin position="5"/>
        <end position="129"/>
    </location>
</feature>